<dbReference type="EMBL" id="JAEACU010000002">
    <property type="protein sequence ID" value="KAH7542903.1"/>
    <property type="molecule type" value="Genomic_DNA"/>
</dbReference>
<sequence length="99" mass="9939">MLVILMTTMLVALALDVEGGRMLKSNDQVDHPQNFVGGIAGGVYPGPTFATGFGFGPSGFYTFPGSGTGSTTTPTPITTTPILPTPTIPGTPVGGGSKP</sequence>
<evidence type="ECO:0000313" key="3">
    <source>
        <dbReference type="EMBL" id="KAH7542903.1"/>
    </source>
</evidence>
<feature type="compositionally biased region" description="Low complexity" evidence="1">
    <location>
        <begin position="69"/>
        <end position="82"/>
    </location>
</feature>
<protein>
    <submittedName>
        <fullName evidence="3">Uncharacterized protein</fullName>
    </submittedName>
</protein>
<dbReference type="AlphaFoldDB" id="A0A978VVQ8"/>
<evidence type="ECO:0000256" key="1">
    <source>
        <dbReference type="SAM" id="MobiDB-lite"/>
    </source>
</evidence>
<dbReference type="Proteomes" id="UP000813462">
    <property type="component" value="Unassembled WGS sequence"/>
</dbReference>
<accession>A0A978VVQ8</accession>
<reference evidence="3" key="1">
    <citation type="journal article" date="2021" name="Front. Plant Sci.">
        <title>Chromosome-Scale Genome Assembly for Chinese Sour Jujube and Insights Into Its Genome Evolution and Domestication Signature.</title>
        <authorList>
            <person name="Shen L.-Y."/>
            <person name="Luo H."/>
            <person name="Wang X.-L."/>
            <person name="Wang X.-M."/>
            <person name="Qiu X.-J."/>
            <person name="Liu H."/>
            <person name="Zhou S.-S."/>
            <person name="Jia K.-H."/>
            <person name="Nie S."/>
            <person name="Bao Y.-T."/>
            <person name="Zhang R.-G."/>
            <person name="Yun Q.-Z."/>
            <person name="Chai Y.-H."/>
            <person name="Lu J.-Y."/>
            <person name="Li Y."/>
            <person name="Zhao S.-W."/>
            <person name="Mao J.-F."/>
            <person name="Jia S.-G."/>
            <person name="Mao Y.-M."/>
        </authorList>
    </citation>
    <scope>NUCLEOTIDE SEQUENCE</scope>
    <source>
        <strain evidence="3">AT0</strain>
        <tissue evidence="3">Leaf</tissue>
    </source>
</reference>
<proteinExistence type="predicted"/>
<gene>
    <name evidence="3" type="ORF">FEM48_Zijuj02G0124500</name>
</gene>
<feature type="chain" id="PRO_5037469886" evidence="2">
    <location>
        <begin position="20"/>
        <end position="99"/>
    </location>
</feature>
<organism evidence="3 4">
    <name type="scientific">Ziziphus jujuba var. spinosa</name>
    <dbReference type="NCBI Taxonomy" id="714518"/>
    <lineage>
        <taxon>Eukaryota</taxon>
        <taxon>Viridiplantae</taxon>
        <taxon>Streptophyta</taxon>
        <taxon>Embryophyta</taxon>
        <taxon>Tracheophyta</taxon>
        <taxon>Spermatophyta</taxon>
        <taxon>Magnoliopsida</taxon>
        <taxon>eudicotyledons</taxon>
        <taxon>Gunneridae</taxon>
        <taxon>Pentapetalae</taxon>
        <taxon>rosids</taxon>
        <taxon>fabids</taxon>
        <taxon>Rosales</taxon>
        <taxon>Rhamnaceae</taxon>
        <taxon>Paliureae</taxon>
        <taxon>Ziziphus</taxon>
    </lineage>
</organism>
<evidence type="ECO:0000313" key="4">
    <source>
        <dbReference type="Proteomes" id="UP000813462"/>
    </source>
</evidence>
<feature type="region of interest" description="Disordered" evidence="1">
    <location>
        <begin position="65"/>
        <end position="99"/>
    </location>
</feature>
<feature type="signal peptide" evidence="2">
    <location>
        <begin position="1"/>
        <end position="19"/>
    </location>
</feature>
<name>A0A978VVQ8_ZIZJJ</name>
<comment type="caution">
    <text evidence="3">The sequence shown here is derived from an EMBL/GenBank/DDBJ whole genome shotgun (WGS) entry which is preliminary data.</text>
</comment>
<keyword evidence="2" id="KW-0732">Signal</keyword>
<evidence type="ECO:0000256" key="2">
    <source>
        <dbReference type="SAM" id="SignalP"/>
    </source>
</evidence>